<accession>A0A6C0I8A5</accession>
<proteinExistence type="predicted"/>
<dbReference type="AlphaFoldDB" id="A0A6C0I8A5"/>
<name>A0A6C0I8A5_9ZZZZ</name>
<organism evidence="1">
    <name type="scientific">viral metagenome</name>
    <dbReference type="NCBI Taxonomy" id="1070528"/>
    <lineage>
        <taxon>unclassified sequences</taxon>
        <taxon>metagenomes</taxon>
        <taxon>organismal metagenomes</taxon>
    </lineage>
</organism>
<evidence type="ECO:0000313" key="1">
    <source>
        <dbReference type="EMBL" id="QHT88556.1"/>
    </source>
</evidence>
<dbReference type="EMBL" id="MN740119">
    <property type="protein sequence ID" value="QHT88556.1"/>
    <property type="molecule type" value="Genomic_DNA"/>
</dbReference>
<reference evidence="1" key="1">
    <citation type="journal article" date="2020" name="Nature">
        <title>Giant virus diversity and host interactions through global metagenomics.</title>
        <authorList>
            <person name="Schulz F."/>
            <person name="Roux S."/>
            <person name="Paez-Espino D."/>
            <person name="Jungbluth S."/>
            <person name="Walsh D.A."/>
            <person name="Denef V.J."/>
            <person name="McMahon K.D."/>
            <person name="Konstantinidis K.T."/>
            <person name="Eloe-Fadrosh E.A."/>
            <person name="Kyrpides N.C."/>
            <person name="Woyke T."/>
        </authorList>
    </citation>
    <scope>NUCLEOTIDE SEQUENCE</scope>
    <source>
        <strain evidence="1">GVMAG-M-3300023184-51</strain>
    </source>
</reference>
<sequence>MKFYKNICQHFYSITELFAKFWLHLYNEVMKGEFS</sequence>
<protein>
    <submittedName>
        <fullName evidence="1">Uncharacterized protein</fullName>
    </submittedName>
</protein>